<dbReference type="Gene3D" id="2.40.50.180">
    <property type="entry name" value="CheA-289, Domain 4"/>
    <property type="match status" value="1"/>
</dbReference>
<evidence type="ECO:0000313" key="3">
    <source>
        <dbReference type="Proteomes" id="UP001595476"/>
    </source>
</evidence>
<reference evidence="3" key="1">
    <citation type="journal article" date="2019" name="Int. J. Syst. Evol. Microbiol.">
        <title>The Global Catalogue of Microorganisms (GCM) 10K type strain sequencing project: providing services to taxonomists for standard genome sequencing and annotation.</title>
        <authorList>
            <consortium name="The Broad Institute Genomics Platform"/>
            <consortium name="The Broad Institute Genome Sequencing Center for Infectious Disease"/>
            <person name="Wu L."/>
            <person name="Ma J."/>
        </authorList>
    </citation>
    <scope>NUCLEOTIDE SEQUENCE [LARGE SCALE GENOMIC DNA]</scope>
    <source>
        <strain evidence="3">KCTC 52438</strain>
    </source>
</reference>
<dbReference type="PANTHER" id="PTHR22617:SF23">
    <property type="entry name" value="CHEMOTAXIS PROTEIN CHEW"/>
    <property type="match status" value="1"/>
</dbReference>
<comment type="caution">
    <text evidence="2">The sequence shown here is derived from an EMBL/GenBank/DDBJ whole genome shotgun (WGS) entry which is preliminary data.</text>
</comment>
<dbReference type="InterPro" id="IPR036061">
    <property type="entry name" value="CheW-like_dom_sf"/>
</dbReference>
<dbReference type="InterPro" id="IPR002545">
    <property type="entry name" value="CheW-lke_dom"/>
</dbReference>
<gene>
    <name evidence="2" type="ORF">ACFOEK_16370</name>
</gene>
<dbReference type="SUPFAM" id="SSF50341">
    <property type="entry name" value="CheW-like"/>
    <property type="match status" value="1"/>
</dbReference>
<dbReference type="Gene3D" id="2.30.30.40">
    <property type="entry name" value="SH3 Domains"/>
    <property type="match status" value="1"/>
</dbReference>
<keyword evidence="3" id="KW-1185">Reference proteome</keyword>
<dbReference type="PROSITE" id="PS50851">
    <property type="entry name" value="CHEW"/>
    <property type="match status" value="1"/>
</dbReference>
<evidence type="ECO:0000313" key="2">
    <source>
        <dbReference type="EMBL" id="MFC3152612.1"/>
    </source>
</evidence>
<dbReference type="SMART" id="SM00260">
    <property type="entry name" value="CheW"/>
    <property type="match status" value="1"/>
</dbReference>
<organism evidence="2 3">
    <name type="scientific">Litoribrevibacter euphylliae</name>
    <dbReference type="NCBI Taxonomy" id="1834034"/>
    <lineage>
        <taxon>Bacteria</taxon>
        <taxon>Pseudomonadati</taxon>
        <taxon>Pseudomonadota</taxon>
        <taxon>Gammaproteobacteria</taxon>
        <taxon>Oceanospirillales</taxon>
        <taxon>Oceanospirillaceae</taxon>
        <taxon>Litoribrevibacter</taxon>
    </lineage>
</organism>
<name>A0ABV7HFF9_9GAMM</name>
<protein>
    <submittedName>
        <fullName evidence="2">Chemotaxis protein CheW</fullName>
    </submittedName>
</protein>
<dbReference type="RefSeq" id="WP_386722540.1">
    <property type="nucleotide sequence ID" value="NZ_JBHRSZ010000007.1"/>
</dbReference>
<feature type="domain" description="CheW-like" evidence="1">
    <location>
        <begin position="7"/>
        <end position="144"/>
    </location>
</feature>
<dbReference type="EMBL" id="JBHRSZ010000007">
    <property type="protein sequence ID" value="MFC3152612.1"/>
    <property type="molecule type" value="Genomic_DNA"/>
</dbReference>
<evidence type="ECO:0000259" key="1">
    <source>
        <dbReference type="PROSITE" id="PS50851"/>
    </source>
</evidence>
<dbReference type="InterPro" id="IPR039315">
    <property type="entry name" value="CheW"/>
</dbReference>
<dbReference type="Proteomes" id="UP001595476">
    <property type="component" value="Unassembled WGS sequence"/>
</dbReference>
<proteinExistence type="predicted"/>
<dbReference type="Pfam" id="PF01584">
    <property type="entry name" value="CheW"/>
    <property type="match status" value="1"/>
</dbReference>
<sequence length="146" mass="16490">MGETSSSEQWLSFIIADECYVHDVTSIKSIVLYEEPQEVPGATEGMLGILNVRGEPVSIFSGRRLLGIPDVQPSEQWRIILFDYPDGCFGLIVDSVDVLVNFEAEDIDRNTQQTDSDLIQGTMHFDERLMIVLDCGKACVRWLKEF</sequence>
<accession>A0ABV7HFF9</accession>
<dbReference type="PANTHER" id="PTHR22617">
    <property type="entry name" value="CHEMOTAXIS SENSOR HISTIDINE KINASE-RELATED"/>
    <property type="match status" value="1"/>
</dbReference>